<comment type="caution">
    <text evidence="2">The sequence shown here is derived from an EMBL/GenBank/DDBJ whole genome shotgun (WGS) entry which is preliminary data.</text>
</comment>
<dbReference type="AlphaFoldDB" id="A0A9R1WX28"/>
<dbReference type="InterPro" id="IPR037607">
    <property type="entry name" value="DGK"/>
</dbReference>
<dbReference type="PROSITE" id="PS50146">
    <property type="entry name" value="DAGK"/>
    <property type="match status" value="1"/>
</dbReference>
<dbReference type="GO" id="GO:0016020">
    <property type="term" value="C:membrane"/>
    <property type="evidence" value="ECO:0000318"/>
    <property type="project" value="GO_Central"/>
</dbReference>
<evidence type="ECO:0000259" key="1">
    <source>
        <dbReference type="PROSITE" id="PS50146"/>
    </source>
</evidence>
<reference evidence="2 3" key="1">
    <citation type="journal article" date="2017" name="Nat. Commun.">
        <title>Genome assembly with in vitro proximity ligation data and whole-genome triplication in lettuce.</title>
        <authorList>
            <person name="Reyes-Chin-Wo S."/>
            <person name="Wang Z."/>
            <person name="Yang X."/>
            <person name="Kozik A."/>
            <person name="Arikit S."/>
            <person name="Song C."/>
            <person name="Xia L."/>
            <person name="Froenicke L."/>
            <person name="Lavelle D.O."/>
            <person name="Truco M.J."/>
            <person name="Xia R."/>
            <person name="Zhu S."/>
            <person name="Xu C."/>
            <person name="Xu H."/>
            <person name="Xu X."/>
            <person name="Cox K."/>
            <person name="Korf I."/>
            <person name="Meyers B.C."/>
            <person name="Michelmore R.W."/>
        </authorList>
    </citation>
    <scope>NUCLEOTIDE SEQUENCE [LARGE SCALE GENOMIC DNA]</scope>
    <source>
        <strain evidence="3">cv. Salinas</strain>
        <tissue evidence="2">Seedlings</tissue>
    </source>
</reference>
<dbReference type="Gene3D" id="3.40.50.10330">
    <property type="entry name" value="Probable inorganic polyphosphate/atp-NAD kinase, domain 1"/>
    <property type="match status" value="1"/>
</dbReference>
<sequence length="206" mass="23293">MDLNKKRTKTLKGKPRFSDFNLVPNDWGDDVHPWLSVLAKAYPFLEELRLKRMIVCFSLQIFELSSTEGPEVGLYLFRTVPHSRILVCGGDGTAGWVLDPIEKQSYVSPPPIAFLPAGTGNDVARVLNWGGSLGSVEKQGGLCMMLQHMEHASVTVLDRWKISITNNRGRPLHAPKFMNNYLGYYENCSCKTWSQAENYMANDTWH</sequence>
<protein>
    <recommendedName>
        <fullName evidence="1">DAGKc domain-containing protein</fullName>
    </recommendedName>
</protein>
<name>A0A9R1WX28_LACSA</name>
<accession>A0A9R1WX28</accession>
<dbReference type="InterPro" id="IPR017438">
    <property type="entry name" value="ATP-NAD_kinase_N"/>
</dbReference>
<dbReference type="SMART" id="SM00046">
    <property type="entry name" value="DAGKc"/>
    <property type="match status" value="1"/>
</dbReference>
<dbReference type="InterPro" id="IPR041101">
    <property type="entry name" value="Transp_inhibit"/>
</dbReference>
<dbReference type="GO" id="GO:0046486">
    <property type="term" value="P:glycerolipid metabolic process"/>
    <property type="evidence" value="ECO:0000318"/>
    <property type="project" value="GO_Central"/>
</dbReference>
<dbReference type="InterPro" id="IPR032675">
    <property type="entry name" value="LRR_dom_sf"/>
</dbReference>
<dbReference type="Pfam" id="PF18791">
    <property type="entry name" value="Transp_inhibit"/>
    <property type="match status" value="1"/>
</dbReference>
<evidence type="ECO:0000313" key="3">
    <source>
        <dbReference type="Proteomes" id="UP000235145"/>
    </source>
</evidence>
<dbReference type="SUPFAM" id="SSF111331">
    <property type="entry name" value="NAD kinase/diacylglycerol kinase-like"/>
    <property type="match status" value="1"/>
</dbReference>
<organism evidence="2 3">
    <name type="scientific">Lactuca sativa</name>
    <name type="common">Garden lettuce</name>
    <dbReference type="NCBI Taxonomy" id="4236"/>
    <lineage>
        <taxon>Eukaryota</taxon>
        <taxon>Viridiplantae</taxon>
        <taxon>Streptophyta</taxon>
        <taxon>Embryophyta</taxon>
        <taxon>Tracheophyta</taxon>
        <taxon>Spermatophyta</taxon>
        <taxon>Magnoliopsida</taxon>
        <taxon>eudicotyledons</taxon>
        <taxon>Gunneridae</taxon>
        <taxon>Pentapetalae</taxon>
        <taxon>asterids</taxon>
        <taxon>campanulids</taxon>
        <taxon>Asterales</taxon>
        <taxon>Asteraceae</taxon>
        <taxon>Cichorioideae</taxon>
        <taxon>Cichorieae</taxon>
        <taxon>Lactucinae</taxon>
        <taxon>Lactuca</taxon>
    </lineage>
</organism>
<dbReference type="Gene3D" id="3.80.10.10">
    <property type="entry name" value="Ribonuclease Inhibitor"/>
    <property type="match status" value="1"/>
</dbReference>
<dbReference type="GO" id="GO:0035556">
    <property type="term" value="P:intracellular signal transduction"/>
    <property type="evidence" value="ECO:0000318"/>
    <property type="project" value="GO_Central"/>
</dbReference>
<keyword evidence="3" id="KW-1185">Reference proteome</keyword>
<dbReference type="PANTHER" id="PTHR11255">
    <property type="entry name" value="DIACYLGLYCEROL KINASE"/>
    <property type="match status" value="1"/>
</dbReference>
<dbReference type="Pfam" id="PF00781">
    <property type="entry name" value="DAGK_cat"/>
    <property type="match status" value="1"/>
</dbReference>
<evidence type="ECO:0000313" key="2">
    <source>
        <dbReference type="EMBL" id="KAJ0190444.1"/>
    </source>
</evidence>
<proteinExistence type="predicted"/>
<dbReference type="EMBL" id="NBSK02000008">
    <property type="protein sequence ID" value="KAJ0190444.1"/>
    <property type="molecule type" value="Genomic_DNA"/>
</dbReference>
<dbReference type="GO" id="GO:0004143">
    <property type="term" value="F:ATP-dependent diacylglycerol kinase activity"/>
    <property type="evidence" value="ECO:0000318"/>
    <property type="project" value="GO_Central"/>
</dbReference>
<feature type="domain" description="DAGKc" evidence="1">
    <location>
        <begin position="58"/>
        <end position="166"/>
    </location>
</feature>
<gene>
    <name evidence="2" type="ORF">LSAT_V11C800430640</name>
</gene>
<dbReference type="Proteomes" id="UP000235145">
    <property type="component" value="Unassembled WGS sequence"/>
</dbReference>
<dbReference type="PANTHER" id="PTHR11255:SF103">
    <property type="entry name" value="DIACYLGLYCEROL KINASE"/>
    <property type="match status" value="1"/>
</dbReference>
<dbReference type="InterPro" id="IPR001206">
    <property type="entry name" value="Diacylglycerol_kinase_cat_dom"/>
</dbReference>
<dbReference type="InterPro" id="IPR016064">
    <property type="entry name" value="NAD/diacylglycerol_kinase_sf"/>
</dbReference>